<evidence type="ECO:0000256" key="9">
    <source>
        <dbReference type="NCBIfam" id="TIGR00209"/>
    </source>
</evidence>
<feature type="binding site" evidence="11">
    <location>
        <position position="164"/>
    </location>
    <ligand>
        <name>Zn(2+)</name>
        <dbReference type="ChEBI" id="CHEBI:29105"/>
    </ligand>
</feature>
<sequence length="346" mass="38755">MGRLADGREIIYFDDVPGLDRSVPDPRSLPRPEPRSEVRYDPVLDDWVVIAAHRQIRTHLPTREECPLCPSRGGGTGEIPAADYHVVAFENRFPSLGGPAGGRCEVVCFTSDHHARFGALPAARLDTVMRAWTDRTRALSALPGVEYVFIFENQGAGIGATLQHPHGQIYAYPFVPATLARALESAERFRRREGGCLFCSMVAAEERAAVRVVAETERMIAFVPEAARWPFEVHVYPRRHVPDLEALDERERVELMMLYAEVLDRFDRLFDPRPPYVAHVVQAPVRRSREQAHLSLRVFTSQRAEDKLKFLAASESAAGAFINDVLPEDAARRLRDLGGTGARPRV</sequence>
<dbReference type="NCBIfam" id="TIGR00209">
    <property type="entry name" value="galT_1"/>
    <property type="match status" value="1"/>
</dbReference>
<comment type="cofactor">
    <cofactor evidence="11">
        <name>Zn(2+)</name>
        <dbReference type="ChEBI" id="CHEBI:29105"/>
    </cofactor>
    <text evidence="11">Binds 1 zinc ion per subunit.</text>
</comment>
<dbReference type="InterPro" id="IPR036265">
    <property type="entry name" value="HIT-like_sf"/>
</dbReference>
<dbReference type="UniPathway" id="UPA00214"/>
<keyword evidence="15" id="KW-1185">Reference proteome</keyword>
<name>A0A3D9SPS2_9ACTN</name>
<evidence type="ECO:0000313" key="14">
    <source>
        <dbReference type="EMBL" id="REE94935.1"/>
    </source>
</evidence>
<evidence type="ECO:0000313" key="15">
    <source>
        <dbReference type="Proteomes" id="UP000256661"/>
    </source>
</evidence>
<feature type="binding site" evidence="11">
    <location>
        <position position="66"/>
    </location>
    <ligand>
        <name>Zn(2+)</name>
        <dbReference type="ChEBI" id="CHEBI:29105"/>
    </ligand>
</feature>
<dbReference type="GO" id="GO:0033499">
    <property type="term" value="P:galactose catabolic process via UDP-galactose, Leloir pathway"/>
    <property type="evidence" value="ECO:0007669"/>
    <property type="project" value="TreeGrafter"/>
</dbReference>
<dbReference type="InterPro" id="IPR001937">
    <property type="entry name" value="GalP_UDPtransf1"/>
</dbReference>
<evidence type="ECO:0000256" key="4">
    <source>
        <dbReference type="ARBA" id="ARBA00022695"/>
    </source>
</evidence>
<dbReference type="Gene3D" id="3.30.428.10">
    <property type="entry name" value="HIT-like"/>
    <property type="match status" value="2"/>
</dbReference>
<keyword evidence="3 14" id="KW-0808">Transferase</keyword>
<evidence type="ECO:0000256" key="10">
    <source>
        <dbReference type="PIRSR" id="PIRSR000808-1"/>
    </source>
</evidence>
<keyword evidence="6 11" id="KW-0862">Zinc</keyword>
<dbReference type="PANTHER" id="PTHR11943">
    <property type="entry name" value="GALACTOSE-1-PHOSPHATE URIDYLYLTRANSFERASE"/>
    <property type="match status" value="1"/>
</dbReference>
<evidence type="ECO:0000259" key="13">
    <source>
        <dbReference type="Pfam" id="PF02744"/>
    </source>
</evidence>
<reference evidence="14 15" key="1">
    <citation type="submission" date="2018-08" db="EMBL/GenBank/DDBJ databases">
        <title>Sequencing the genomes of 1000 actinobacteria strains.</title>
        <authorList>
            <person name="Klenk H.-P."/>
        </authorList>
    </citation>
    <scope>NUCLEOTIDE SEQUENCE [LARGE SCALE GENOMIC DNA]</scope>
    <source>
        <strain evidence="14 15">DSM 43927</strain>
    </source>
</reference>
<dbReference type="RefSeq" id="WP_245973920.1">
    <property type="nucleotide sequence ID" value="NZ_QTTT01000001.1"/>
</dbReference>
<protein>
    <recommendedName>
        <fullName evidence="2 9">Galactose-1-phosphate uridylyltransferase</fullName>
        <ecNumber evidence="9">2.7.7.12</ecNumber>
    </recommendedName>
</protein>
<dbReference type="AlphaFoldDB" id="A0A3D9SPS2"/>
<dbReference type="Proteomes" id="UP000256661">
    <property type="component" value="Unassembled WGS sequence"/>
</dbReference>
<comment type="caution">
    <text evidence="14">The sequence shown here is derived from an EMBL/GenBank/DDBJ whole genome shotgun (WGS) entry which is preliminary data.</text>
</comment>
<dbReference type="SUPFAM" id="SSF54197">
    <property type="entry name" value="HIT-like"/>
    <property type="match status" value="2"/>
</dbReference>
<dbReference type="EC" id="2.7.7.12" evidence="9"/>
<keyword evidence="5 11" id="KW-0479">Metal-binding</keyword>
<dbReference type="InterPro" id="IPR005850">
    <property type="entry name" value="GalP_Utransf_C"/>
</dbReference>
<evidence type="ECO:0000259" key="12">
    <source>
        <dbReference type="Pfam" id="PF01087"/>
    </source>
</evidence>
<keyword evidence="8" id="KW-0119">Carbohydrate metabolism</keyword>
<comment type="similarity">
    <text evidence="1">Belongs to the galactose-1-phosphate uridylyltransferase type 1 family.</text>
</comment>
<feature type="domain" description="Galactose-1-phosphate uridyl transferase C-terminal" evidence="13">
    <location>
        <begin position="186"/>
        <end position="337"/>
    </location>
</feature>
<dbReference type="PANTHER" id="PTHR11943:SF1">
    <property type="entry name" value="GALACTOSE-1-PHOSPHATE URIDYLYLTRANSFERASE"/>
    <property type="match status" value="1"/>
</dbReference>
<dbReference type="GO" id="GO:0005737">
    <property type="term" value="C:cytoplasm"/>
    <property type="evidence" value="ECO:0007669"/>
    <property type="project" value="TreeGrafter"/>
</dbReference>
<evidence type="ECO:0000256" key="3">
    <source>
        <dbReference type="ARBA" id="ARBA00022679"/>
    </source>
</evidence>
<feature type="active site" description="Tele-UMP-histidine intermediate" evidence="10">
    <location>
        <position position="166"/>
    </location>
</feature>
<evidence type="ECO:0000256" key="11">
    <source>
        <dbReference type="PIRSR" id="PIRSR000808-3"/>
    </source>
</evidence>
<evidence type="ECO:0000256" key="6">
    <source>
        <dbReference type="ARBA" id="ARBA00022833"/>
    </source>
</evidence>
<keyword evidence="4 14" id="KW-0548">Nucleotidyltransferase</keyword>
<organism evidence="14 15">
    <name type="scientific">Thermomonospora umbrina</name>
    <dbReference type="NCBI Taxonomy" id="111806"/>
    <lineage>
        <taxon>Bacteria</taxon>
        <taxon>Bacillati</taxon>
        <taxon>Actinomycetota</taxon>
        <taxon>Actinomycetes</taxon>
        <taxon>Streptosporangiales</taxon>
        <taxon>Thermomonosporaceae</taxon>
        <taxon>Thermomonospora</taxon>
    </lineage>
</organism>
<dbReference type="PIRSF" id="PIRSF000808">
    <property type="entry name" value="GalT"/>
    <property type="match status" value="1"/>
</dbReference>
<evidence type="ECO:0000256" key="1">
    <source>
        <dbReference type="ARBA" id="ARBA00010951"/>
    </source>
</evidence>
<dbReference type="InterPro" id="IPR005849">
    <property type="entry name" value="GalP_Utransf_N"/>
</dbReference>
<feature type="binding site" evidence="11">
    <location>
        <position position="113"/>
    </location>
    <ligand>
        <name>Zn(2+)</name>
        <dbReference type="ChEBI" id="CHEBI:29105"/>
    </ligand>
</feature>
<keyword evidence="7" id="KW-0299">Galactose metabolism</keyword>
<dbReference type="GO" id="GO:0008270">
    <property type="term" value="F:zinc ion binding"/>
    <property type="evidence" value="ECO:0007669"/>
    <property type="project" value="InterPro"/>
</dbReference>
<dbReference type="Pfam" id="PF01087">
    <property type="entry name" value="GalP_UDP_transf"/>
    <property type="match status" value="1"/>
</dbReference>
<evidence type="ECO:0000256" key="8">
    <source>
        <dbReference type="ARBA" id="ARBA00023277"/>
    </source>
</evidence>
<evidence type="ECO:0000256" key="7">
    <source>
        <dbReference type="ARBA" id="ARBA00023144"/>
    </source>
</evidence>
<dbReference type="GO" id="GO:0008108">
    <property type="term" value="F:UDP-glucose:hexose-1-phosphate uridylyltransferase activity"/>
    <property type="evidence" value="ECO:0007669"/>
    <property type="project" value="UniProtKB-UniRule"/>
</dbReference>
<gene>
    <name evidence="14" type="ORF">DFJ69_0304</name>
</gene>
<evidence type="ECO:0000256" key="2">
    <source>
        <dbReference type="ARBA" id="ARBA00016340"/>
    </source>
</evidence>
<evidence type="ECO:0000256" key="5">
    <source>
        <dbReference type="ARBA" id="ARBA00022723"/>
    </source>
</evidence>
<proteinExistence type="inferred from homology"/>
<feature type="binding site" evidence="11">
    <location>
        <position position="69"/>
    </location>
    <ligand>
        <name>Zn(2+)</name>
        <dbReference type="ChEBI" id="CHEBI:29105"/>
    </ligand>
</feature>
<dbReference type="Pfam" id="PF02744">
    <property type="entry name" value="GalP_UDP_tr_C"/>
    <property type="match status" value="1"/>
</dbReference>
<accession>A0A3D9SPS2</accession>
<dbReference type="EMBL" id="QTTT01000001">
    <property type="protein sequence ID" value="REE94935.1"/>
    <property type="molecule type" value="Genomic_DNA"/>
</dbReference>
<feature type="domain" description="Galactose-1-phosphate uridyl transferase N-terminal" evidence="12">
    <location>
        <begin position="100"/>
        <end position="176"/>
    </location>
</feature>